<feature type="compositionally biased region" description="Low complexity" evidence="1">
    <location>
        <begin position="184"/>
        <end position="199"/>
    </location>
</feature>
<feature type="region of interest" description="Disordered" evidence="1">
    <location>
        <begin position="1"/>
        <end position="215"/>
    </location>
</feature>
<feature type="compositionally biased region" description="Basic and acidic residues" evidence="1">
    <location>
        <begin position="71"/>
        <end position="113"/>
    </location>
</feature>
<feature type="compositionally biased region" description="Basic and acidic residues" evidence="1">
    <location>
        <begin position="40"/>
        <end position="61"/>
    </location>
</feature>
<dbReference type="EMBL" id="CP017819">
    <property type="protein sequence ID" value="APA10202.1"/>
    <property type="molecule type" value="Genomic_DNA"/>
</dbReference>
<dbReference type="AlphaFoldDB" id="A0A1D9Q5Y1"/>
<dbReference type="OrthoDB" id="3559985at2759"/>
<evidence type="ECO:0000256" key="1">
    <source>
        <dbReference type="SAM" id="MobiDB-lite"/>
    </source>
</evidence>
<feature type="compositionally biased region" description="Basic and acidic residues" evidence="1">
    <location>
        <begin position="133"/>
        <end position="150"/>
    </location>
</feature>
<dbReference type="VEuPathDB" id="FungiDB:sscle_06g049720"/>
<name>A0A1D9Q5Y1_SCLS1</name>
<dbReference type="Proteomes" id="UP000177798">
    <property type="component" value="Chromosome 6"/>
</dbReference>
<feature type="region of interest" description="Disordered" evidence="1">
    <location>
        <begin position="276"/>
        <end position="309"/>
    </location>
</feature>
<dbReference type="RefSeq" id="XP_001591921.1">
    <property type="nucleotide sequence ID" value="XM_001591871.1"/>
</dbReference>
<evidence type="ECO:0000313" key="2">
    <source>
        <dbReference type="EMBL" id="APA10202.1"/>
    </source>
</evidence>
<evidence type="ECO:0000313" key="3">
    <source>
        <dbReference type="Proteomes" id="UP000177798"/>
    </source>
</evidence>
<reference evidence="3" key="1">
    <citation type="journal article" date="2017" name="Genome Biol. Evol.">
        <title>The complete genome sequence of the phytopathogenic fungus Sclerotinia sclerotiorum reveals insights into the genome architecture of broad host range pathogens.</title>
        <authorList>
            <person name="Derbyshire M."/>
            <person name="Denton-Giles M."/>
            <person name="Hegedus D."/>
            <person name="Seifbarghy S."/>
            <person name="Rollins J."/>
            <person name="van Kan J."/>
            <person name="Seidl M.F."/>
            <person name="Faino L."/>
            <person name="Mbengue M."/>
            <person name="Navaud O."/>
            <person name="Raffaele S."/>
            <person name="Hammond-Kosack K."/>
            <person name="Heard S."/>
            <person name="Oliver R."/>
        </authorList>
    </citation>
    <scope>NUCLEOTIDE SEQUENCE [LARGE SCALE GENOMIC DNA]</scope>
    <source>
        <strain evidence="3">ATCC 18683 / 1980 / Ss-1</strain>
    </source>
</reference>
<protein>
    <submittedName>
        <fullName evidence="2">Uncharacterized protein</fullName>
    </submittedName>
</protein>
<organism evidence="2 3">
    <name type="scientific">Sclerotinia sclerotiorum (strain ATCC 18683 / 1980 / Ss-1)</name>
    <name type="common">White mold</name>
    <name type="synonym">Whetzelinia sclerotiorum</name>
    <dbReference type="NCBI Taxonomy" id="665079"/>
    <lineage>
        <taxon>Eukaryota</taxon>
        <taxon>Fungi</taxon>
        <taxon>Dikarya</taxon>
        <taxon>Ascomycota</taxon>
        <taxon>Pezizomycotina</taxon>
        <taxon>Leotiomycetes</taxon>
        <taxon>Helotiales</taxon>
        <taxon>Sclerotiniaceae</taxon>
        <taxon>Sclerotinia</taxon>
    </lineage>
</organism>
<feature type="compositionally biased region" description="Basic and acidic residues" evidence="1">
    <location>
        <begin position="276"/>
        <end position="291"/>
    </location>
</feature>
<proteinExistence type="predicted"/>
<sequence>MQNSTSKKAAGSDTKNSRSRQLEKRARAPSSSSSSELDFDDRALYNDRPLEAQSEARKKYEATLARIPRGYGHDSDTDDTKEFKKAAERAKDMKLPEETPSTRKEKAKADAPRAKSSRTSTSSSHRNATPADPLRKEKTPADPSRSERTPARSKANSDNLKAMSSLKLSNTPQDRPDTRKQVPSSSRSGPTSSSNSSTSKSRETRDSAFQRTRSAFKIYPGRHYTLERYPMNHKDVERRGKTHYVCLVSKRCENLRINILKDMEKHLEDSHYEALGGVREEREKPKAREVAGSDSGKSVGESSNSAGRR</sequence>
<accession>A0A1D9Q5Y1</accession>
<gene>
    <name evidence="2" type="ORF">sscle_06g049720</name>
</gene>
<dbReference type="KEGG" id="ssl:SS1G_07367"/>
<feature type="compositionally biased region" description="Polar residues" evidence="1">
    <location>
        <begin position="300"/>
        <end position="309"/>
    </location>
</feature>